<evidence type="ECO:0000256" key="9">
    <source>
        <dbReference type="HAMAP-Rule" id="MF_01969"/>
    </source>
</evidence>
<evidence type="ECO:0000256" key="3">
    <source>
        <dbReference type="ARBA" id="ARBA00022723"/>
    </source>
</evidence>
<organism evidence="10 11">
    <name type="scientific">Aestuariispira insulae</name>
    <dbReference type="NCBI Taxonomy" id="1461337"/>
    <lineage>
        <taxon>Bacteria</taxon>
        <taxon>Pseudomonadati</taxon>
        <taxon>Pseudomonadota</taxon>
        <taxon>Alphaproteobacteria</taxon>
        <taxon>Rhodospirillales</taxon>
        <taxon>Kiloniellaceae</taxon>
        <taxon>Aestuariispira</taxon>
    </lineage>
</organism>
<comment type="cofactor">
    <cofactor evidence="9">
        <name>Zn(2+)</name>
        <dbReference type="ChEBI" id="CHEBI:29105"/>
    </cofactor>
    <text evidence="9">Binds 2 zinc ions per subunit.</text>
</comment>
<keyword evidence="5 9" id="KW-0862">Zinc</keyword>
<evidence type="ECO:0000256" key="7">
    <source>
        <dbReference type="ARBA" id="ARBA00048496"/>
    </source>
</evidence>
<feature type="binding site" evidence="9">
    <location>
        <position position="43"/>
    </location>
    <ligand>
        <name>Zn(2+)</name>
        <dbReference type="ChEBI" id="CHEBI:29105"/>
        <label>1</label>
    </ligand>
</feature>
<feature type="binding site" evidence="9">
    <location>
        <position position="39"/>
    </location>
    <ligand>
        <name>Zn(2+)</name>
        <dbReference type="ChEBI" id="CHEBI:29105"/>
        <label>1</label>
    </ligand>
</feature>
<dbReference type="Proteomes" id="UP000256845">
    <property type="component" value="Unassembled WGS sequence"/>
</dbReference>
<gene>
    <name evidence="9" type="primary">kynB</name>
    <name evidence="10" type="ORF">DFP90_105130</name>
</gene>
<dbReference type="GO" id="GO:0004328">
    <property type="term" value="F:formamidase activity"/>
    <property type="evidence" value="ECO:0007669"/>
    <property type="project" value="InterPro"/>
</dbReference>
<comment type="catalytic activity">
    <reaction evidence="7 9">
        <text>N-formyl-L-kynurenine + H2O = L-kynurenine + formate + H(+)</text>
        <dbReference type="Rhea" id="RHEA:13009"/>
        <dbReference type="ChEBI" id="CHEBI:15377"/>
        <dbReference type="ChEBI" id="CHEBI:15378"/>
        <dbReference type="ChEBI" id="CHEBI:15740"/>
        <dbReference type="ChEBI" id="CHEBI:57959"/>
        <dbReference type="ChEBI" id="CHEBI:58629"/>
        <dbReference type="EC" id="3.5.1.9"/>
    </reaction>
</comment>
<protein>
    <recommendedName>
        <fullName evidence="9">Kynurenine formamidase</fullName>
        <shortName evidence="9">KFA</shortName>
        <shortName evidence="9">KFase</shortName>
        <ecNumber evidence="9">3.5.1.9</ecNumber>
    </recommendedName>
    <alternativeName>
        <fullName evidence="9">Arylformamidase</fullName>
    </alternativeName>
    <alternativeName>
        <fullName evidence="9">N-formylkynurenine formamidase</fullName>
        <shortName evidence="9">FKF</shortName>
    </alternativeName>
</protein>
<comment type="pathway">
    <text evidence="8 9">Amino-acid degradation; L-tryptophan degradation via kynurenine pathway; L-kynurenine from L-tryptophan: step 2/2.</text>
</comment>
<dbReference type="PANTHER" id="PTHR31118:SF32">
    <property type="entry name" value="KYNURENINE FORMAMIDASE"/>
    <property type="match status" value="1"/>
</dbReference>
<dbReference type="GO" id="GO:0019441">
    <property type="term" value="P:L-tryptophan catabolic process to kynurenine"/>
    <property type="evidence" value="ECO:0007669"/>
    <property type="project" value="UniProtKB-UniRule"/>
</dbReference>
<feature type="binding site" evidence="9">
    <location>
        <position position="45"/>
    </location>
    <ligand>
        <name>Zn(2+)</name>
        <dbReference type="ChEBI" id="CHEBI:29105"/>
        <label>2</label>
    </ligand>
</feature>
<dbReference type="UniPathway" id="UPA00333">
    <property type="reaction ID" value="UER00454"/>
</dbReference>
<keyword evidence="11" id="KW-1185">Reference proteome</keyword>
<keyword evidence="4 9" id="KW-0378">Hydrolase</keyword>
<accession>A0A3D9HJR9</accession>
<feature type="binding site" evidence="9">
    <location>
        <position position="45"/>
    </location>
    <ligand>
        <name>Zn(2+)</name>
        <dbReference type="ChEBI" id="CHEBI:29105"/>
        <label>1</label>
    </ligand>
</feature>
<comment type="subunit">
    <text evidence="2 9">Homodimer.</text>
</comment>
<reference evidence="10 11" key="1">
    <citation type="submission" date="2018-07" db="EMBL/GenBank/DDBJ databases">
        <title>Genomic Encyclopedia of Type Strains, Phase III (KMG-III): the genomes of soil and plant-associated and newly described type strains.</title>
        <authorList>
            <person name="Whitman W."/>
        </authorList>
    </citation>
    <scope>NUCLEOTIDE SEQUENCE [LARGE SCALE GENOMIC DNA]</scope>
    <source>
        <strain evidence="10 11">CECT 8488</strain>
    </source>
</reference>
<evidence type="ECO:0000313" key="10">
    <source>
        <dbReference type="EMBL" id="RED49759.1"/>
    </source>
</evidence>
<name>A0A3D9HJR9_9PROT</name>
<dbReference type="InterPro" id="IPR037175">
    <property type="entry name" value="KFase_sf"/>
</dbReference>
<dbReference type="EC" id="3.5.1.9" evidence="9"/>
<comment type="similarity">
    <text evidence="9">Belongs to the Cyclase 1 superfamily. KynB family.</text>
</comment>
<feature type="binding site" evidence="9">
    <location>
        <position position="163"/>
    </location>
    <ligand>
        <name>Zn(2+)</name>
        <dbReference type="ChEBI" id="CHEBI:29105"/>
        <label>2</label>
    </ligand>
</feature>
<dbReference type="SUPFAM" id="SSF102198">
    <property type="entry name" value="Putative cyclase"/>
    <property type="match status" value="1"/>
</dbReference>
<evidence type="ECO:0000256" key="4">
    <source>
        <dbReference type="ARBA" id="ARBA00022801"/>
    </source>
</evidence>
<keyword evidence="6 9" id="KW-0823">Tryptophan catabolism</keyword>
<dbReference type="InterPro" id="IPR007325">
    <property type="entry name" value="KFase/CYL"/>
</dbReference>
<sequence>MIRPGIPVWPGDTHYSEERTWALDESCPVNVSRFAMSTHTGAHTDAPLHYDAAGVPIADVPLSHYLGPCQVMDVRGCGPAVRPSDFADRLQPGIRRVLFRTYDQAPQDQWDDGFTAVDATSIRLLAEAGVILVGLDTPSLDPQTSKTMDAHHAVRDAGMMILEGVVLDNVAEGVYELIALPLKLANMDAAPVRAILRDLETIND</sequence>
<evidence type="ECO:0000256" key="1">
    <source>
        <dbReference type="ARBA" id="ARBA00002204"/>
    </source>
</evidence>
<dbReference type="GO" id="GO:0004061">
    <property type="term" value="F:arylformamidase activity"/>
    <property type="evidence" value="ECO:0007669"/>
    <property type="project" value="UniProtKB-UniRule"/>
</dbReference>
<evidence type="ECO:0000256" key="6">
    <source>
        <dbReference type="ARBA" id="ARBA00023079"/>
    </source>
</evidence>
<dbReference type="GO" id="GO:0008270">
    <property type="term" value="F:zinc ion binding"/>
    <property type="evidence" value="ECO:0007669"/>
    <property type="project" value="UniProtKB-UniRule"/>
</dbReference>
<dbReference type="Pfam" id="PF04199">
    <property type="entry name" value="Cyclase"/>
    <property type="match status" value="1"/>
</dbReference>
<dbReference type="PANTHER" id="PTHR31118">
    <property type="entry name" value="CYCLASE-LIKE PROTEIN 2"/>
    <property type="match status" value="1"/>
</dbReference>
<evidence type="ECO:0000256" key="8">
    <source>
        <dbReference type="ARBA" id="ARBA00060547"/>
    </source>
</evidence>
<dbReference type="NCBIfam" id="TIGR03035">
    <property type="entry name" value="trp_arylform"/>
    <property type="match status" value="1"/>
</dbReference>
<keyword evidence="3 9" id="KW-0479">Metal-binding</keyword>
<evidence type="ECO:0000313" key="11">
    <source>
        <dbReference type="Proteomes" id="UP000256845"/>
    </source>
</evidence>
<feature type="binding site" evidence="9">
    <location>
        <position position="163"/>
    </location>
    <ligand>
        <name>Zn(2+)</name>
        <dbReference type="ChEBI" id="CHEBI:29105"/>
        <label>1</label>
    </ligand>
</feature>
<feature type="binding site" evidence="9">
    <location>
        <position position="151"/>
    </location>
    <ligand>
        <name>Zn(2+)</name>
        <dbReference type="ChEBI" id="CHEBI:29105"/>
        <label>2</label>
    </ligand>
</feature>
<comment type="function">
    <text evidence="1 9">Catalyzes the hydrolysis of N-formyl-L-kynurenine to L-kynurenine, the second step in the kynurenine pathway of tryptophan degradation.</text>
</comment>
<proteinExistence type="inferred from homology"/>
<dbReference type="Gene3D" id="3.50.30.50">
    <property type="entry name" value="Putative cyclase"/>
    <property type="match status" value="1"/>
</dbReference>
<dbReference type="FunFam" id="3.50.30.50:FF:000001">
    <property type="entry name" value="Kynurenine formamidase"/>
    <property type="match status" value="1"/>
</dbReference>
<evidence type="ECO:0000256" key="5">
    <source>
        <dbReference type="ARBA" id="ARBA00022833"/>
    </source>
</evidence>
<dbReference type="InterPro" id="IPR017484">
    <property type="entry name" value="Kynurenine_formamidase_bac"/>
</dbReference>
<dbReference type="EMBL" id="QRDW01000005">
    <property type="protein sequence ID" value="RED49759.1"/>
    <property type="molecule type" value="Genomic_DNA"/>
</dbReference>
<comment type="caution">
    <text evidence="10">The sequence shown here is derived from an EMBL/GenBank/DDBJ whole genome shotgun (WGS) entry which is preliminary data.</text>
</comment>
<feature type="active site" description="Proton donor/acceptor" evidence="9">
    <location>
        <position position="49"/>
    </location>
</feature>
<dbReference type="HAMAP" id="MF_01969">
    <property type="entry name" value="KynB"/>
    <property type="match status" value="1"/>
</dbReference>
<dbReference type="AlphaFoldDB" id="A0A3D9HJR9"/>
<evidence type="ECO:0000256" key="2">
    <source>
        <dbReference type="ARBA" id="ARBA00011738"/>
    </source>
</evidence>
<feature type="binding site" evidence="9">
    <location>
        <position position="9"/>
    </location>
    <ligand>
        <name>substrate</name>
    </ligand>
</feature>